<accession>A0ABV5XFG4</accession>
<protein>
    <submittedName>
        <fullName evidence="2">Uncharacterized protein</fullName>
    </submittedName>
</protein>
<evidence type="ECO:0000313" key="2">
    <source>
        <dbReference type="EMBL" id="MFB9781212.1"/>
    </source>
</evidence>
<sequence>MNFILYIVRLFLNLFTLIGVLMAFSGAVMLYTNLTKAPKKGPTARQMTGLKYGFWLLVVGLVVTALFGGPLHLLGESD</sequence>
<gene>
    <name evidence="2" type="ORF">ACFFQ6_16070</name>
</gene>
<dbReference type="RefSeq" id="WP_378375030.1">
    <property type="nucleotide sequence ID" value="NZ_JBHMAS010000035.1"/>
</dbReference>
<organism evidence="2 3">
    <name type="scientific">Rhodococcus baikonurensis</name>
    <dbReference type="NCBI Taxonomy" id="172041"/>
    <lineage>
        <taxon>Bacteria</taxon>
        <taxon>Bacillati</taxon>
        <taxon>Actinomycetota</taxon>
        <taxon>Actinomycetes</taxon>
        <taxon>Mycobacteriales</taxon>
        <taxon>Nocardiaceae</taxon>
        <taxon>Rhodococcus</taxon>
        <taxon>Rhodococcus erythropolis group</taxon>
    </lineage>
</organism>
<keyword evidence="1" id="KW-0812">Transmembrane</keyword>
<dbReference type="EMBL" id="JBHMAS010000035">
    <property type="protein sequence ID" value="MFB9781212.1"/>
    <property type="molecule type" value="Genomic_DNA"/>
</dbReference>
<proteinExistence type="predicted"/>
<evidence type="ECO:0000256" key="1">
    <source>
        <dbReference type="SAM" id="Phobius"/>
    </source>
</evidence>
<keyword evidence="1" id="KW-1133">Transmembrane helix</keyword>
<feature type="transmembrane region" description="Helical" evidence="1">
    <location>
        <begin position="6"/>
        <end position="31"/>
    </location>
</feature>
<keyword evidence="3" id="KW-1185">Reference proteome</keyword>
<feature type="transmembrane region" description="Helical" evidence="1">
    <location>
        <begin position="52"/>
        <end position="73"/>
    </location>
</feature>
<keyword evidence="1" id="KW-0472">Membrane</keyword>
<evidence type="ECO:0000313" key="3">
    <source>
        <dbReference type="Proteomes" id="UP001589587"/>
    </source>
</evidence>
<dbReference type="Proteomes" id="UP001589587">
    <property type="component" value="Unassembled WGS sequence"/>
</dbReference>
<reference evidence="2 3" key="1">
    <citation type="submission" date="2024-09" db="EMBL/GenBank/DDBJ databases">
        <authorList>
            <person name="Sun Q."/>
            <person name="Mori K."/>
        </authorList>
    </citation>
    <scope>NUCLEOTIDE SEQUENCE [LARGE SCALE GENOMIC DNA]</scope>
    <source>
        <strain evidence="2 3">JCM 11411</strain>
    </source>
</reference>
<name>A0ABV5XFG4_9NOCA</name>
<comment type="caution">
    <text evidence="2">The sequence shown here is derived from an EMBL/GenBank/DDBJ whole genome shotgun (WGS) entry which is preliminary data.</text>
</comment>